<evidence type="ECO:0000256" key="2">
    <source>
        <dbReference type="ARBA" id="ARBA00023043"/>
    </source>
</evidence>
<dbReference type="SUPFAM" id="SSF48403">
    <property type="entry name" value="Ankyrin repeat"/>
    <property type="match status" value="1"/>
</dbReference>
<name>A0ABD2X279_9HYME</name>
<sequence length="528" mass="61072">MEENQGNFLPKLRPLIRNWEGQYPDLRKMFSRKEIEWLLAKCAKSRTVLSFVISCGYKDEPDVDQDGKPLLRRTTALHLARDDAWWLSNWDIIARDFFRIYDKFDVNYIDNEGFTHFHLACDLGLKEIVEKFLEFGQDPNCLGQSGDIDPPLHVALDSSRKEVVELLLDRGADPSLTTTEGFTPLHVICKRPLNGDGDDDMAELFFKIIDEKYQTVQIDARDQWGNTPLILAVDCKHRNSTEVLLRRGADPNIANVEGSTPLHIICMSENDEYEFMQLFFNINKEMKQPLQVDARDKEGRTPLQWAVANLMPKTFDVLLDNGANLASFVFPTESHFNAGFKYLFCESEQNFKLRLTSGARAVVEHLQKRGYELDRSDALTIMAYFAKHGFFDKSANLNECWFDDEEFATCAKELMMNSSLSLHDLVQLRSKEAEKRLTYADYLEFANSYEFSRVPERCRQACAANLCEKLQRIYFRRWALDFFLELTRQRLPILCCEMIIEELPNEDLYNICLAIAGRSSAQSIEQLK</sequence>
<feature type="repeat" description="ANK" evidence="3">
    <location>
        <begin position="298"/>
        <end position="325"/>
    </location>
</feature>
<keyword evidence="1" id="KW-0677">Repeat</keyword>
<protein>
    <submittedName>
        <fullName evidence="4">Uncharacterized protein</fullName>
    </submittedName>
</protein>
<gene>
    <name evidence="4" type="ORF">TKK_006726</name>
</gene>
<proteinExistence type="predicted"/>
<comment type="caution">
    <text evidence="4">The sequence shown here is derived from an EMBL/GenBank/DDBJ whole genome shotgun (WGS) entry which is preliminary data.</text>
</comment>
<organism evidence="4 5">
    <name type="scientific">Trichogramma kaykai</name>
    <dbReference type="NCBI Taxonomy" id="54128"/>
    <lineage>
        <taxon>Eukaryota</taxon>
        <taxon>Metazoa</taxon>
        <taxon>Ecdysozoa</taxon>
        <taxon>Arthropoda</taxon>
        <taxon>Hexapoda</taxon>
        <taxon>Insecta</taxon>
        <taxon>Pterygota</taxon>
        <taxon>Neoptera</taxon>
        <taxon>Endopterygota</taxon>
        <taxon>Hymenoptera</taxon>
        <taxon>Apocrita</taxon>
        <taxon>Proctotrupomorpha</taxon>
        <taxon>Chalcidoidea</taxon>
        <taxon>Trichogrammatidae</taxon>
        <taxon>Trichogramma</taxon>
    </lineage>
</organism>
<feature type="repeat" description="ANK" evidence="3">
    <location>
        <begin position="112"/>
        <end position="144"/>
    </location>
</feature>
<dbReference type="PANTHER" id="PTHR24126:SF61">
    <property type="entry name" value="CHROMOSOME UNDETERMINED SCAFFOLD_2, WHOLE GENOME SHOTGUN SEQUENCE"/>
    <property type="match status" value="1"/>
</dbReference>
<dbReference type="PROSITE" id="PS50088">
    <property type="entry name" value="ANK_REPEAT"/>
    <property type="match status" value="4"/>
</dbReference>
<dbReference type="SMART" id="SM00248">
    <property type="entry name" value="ANK"/>
    <property type="match status" value="6"/>
</dbReference>
<evidence type="ECO:0000256" key="1">
    <source>
        <dbReference type="ARBA" id="ARBA00022737"/>
    </source>
</evidence>
<dbReference type="PANTHER" id="PTHR24126">
    <property type="entry name" value="ANKYRIN REPEAT, PH AND SEC7 DOMAIN CONTAINING PROTEIN SECG-RELATED"/>
    <property type="match status" value="1"/>
</dbReference>
<evidence type="ECO:0000313" key="4">
    <source>
        <dbReference type="EMBL" id="KAL3399441.1"/>
    </source>
</evidence>
<dbReference type="Proteomes" id="UP001627154">
    <property type="component" value="Unassembled WGS sequence"/>
</dbReference>
<feature type="repeat" description="ANK" evidence="3">
    <location>
        <begin position="147"/>
        <end position="179"/>
    </location>
</feature>
<dbReference type="InterPro" id="IPR002110">
    <property type="entry name" value="Ankyrin_rpt"/>
</dbReference>
<dbReference type="PROSITE" id="PS50297">
    <property type="entry name" value="ANK_REP_REGION"/>
    <property type="match status" value="3"/>
</dbReference>
<dbReference type="InterPro" id="IPR036770">
    <property type="entry name" value="Ankyrin_rpt-contain_sf"/>
</dbReference>
<dbReference type="EMBL" id="JBJJXI010000055">
    <property type="protein sequence ID" value="KAL3399441.1"/>
    <property type="molecule type" value="Genomic_DNA"/>
</dbReference>
<reference evidence="4 5" key="1">
    <citation type="journal article" date="2024" name="bioRxiv">
        <title>A reference genome for Trichogramma kaykai: A tiny desert-dwelling parasitoid wasp with competing sex-ratio distorters.</title>
        <authorList>
            <person name="Culotta J."/>
            <person name="Lindsey A.R."/>
        </authorList>
    </citation>
    <scope>NUCLEOTIDE SEQUENCE [LARGE SCALE GENOMIC DNA]</scope>
    <source>
        <strain evidence="4 5">KSX58</strain>
    </source>
</reference>
<dbReference type="Gene3D" id="1.25.40.20">
    <property type="entry name" value="Ankyrin repeat-containing domain"/>
    <property type="match status" value="1"/>
</dbReference>
<dbReference type="Pfam" id="PF12796">
    <property type="entry name" value="Ank_2"/>
    <property type="match status" value="1"/>
</dbReference>
<evidence type="ECO:0000313" key="5">
    <source>
        <dbReference type="Proteomes" id="UP001627154"/>
    </source>
</evidence>
<dbReference type="AlphaFoldDB" id="A0ABD2X279"/>
<accession>A0ABD2X279</accession>
<keyword evidence="5" id="KW-1185">Reference proteome</keyword>
<feature type="repeat" description="ANK" evidence="3">
    <location>
        <begin position="224"/>
        <end position="256"/>
    </location>
</feature>
<evidence type="ECO:0000256" key="3">
    <source>
        <dbReference type="PROSITE-ProRule" id="PRU00023"/>
    </source>
</evidence>
<keyword evidence="2 3" id="KW-0040">ANK repeat</keyword>